<sequence>MGFVLVLLKSLDEGLILWAHNIKWDKKRNEILLQHLLDLLNGMDPTEEVLSNLVDVKLVFNLSYDMEELYWEHMARVNWLQHGDRNSTIFHRWLLRSVTGIIFGDWWPVMGSTNPTHILSGVGWNLE</sequence>
<protein>
    <submittedName>
        <fullName evidence="1">Uncharacterized protein</fullName>
    </submittedName>
</protein>
<organism evidence="1 2">
    <name type="scientific">Gossypium barbadense</name>
    <name type="common">Sea Island cotton</name>
    <name type="synonym">Hibiscus barbadensis</name>
    <dbReference type="NCBI Taxonomy" id="3634"/>
    <lineage>
        <taxon>Eukaryota</taxon>
        <taxon>Viridiplantae</taxon>
        <taxon>Streptophyta</taxon>
        <taxon>Embryophyta</taxon>
        <taxon>Tracheophyta</taxon>
        <taxon>Spermatophyta</taxon>
        <taxon>Magnoliopsida</taxon>
        <taxon>eudicotyledons</taxon>
        <taxon>Gunneridae</taxon>
        <taxon>Pentapetalae</taxon>
        <taxon>rosids</taxon>
        <taxon>malvids</taxon>
        <taxon>Malvales</taxon>
        <taxon>Malvaceae</taxon>
        <taxon>Malvoideae</taxon>
        <taxon>Gossypium</taxon>
    </lineage>
</organism>
<dbReference type="EMBL" id="KZ667958">
    <property type="protein sequence ID" value="PPR89430.1"/>
    <property type="molecule type" value="Genomic_DNA"/>
</dbReference>
<dbReference type="OrthoDB" id="998851at2759"/>
<proteinExistence type="predicted"/>
<gene>
    <name evidence="1" type="ORF">GOBAR_AA31256</name>
</gene>
<evidence type="ECO:0000313" key="1">
    <source>
        <dbReference type="EMBL" id="PPR89430.1"/>
    </source>
</evidence>
<reference evidence="1 2" key="1">
    <citation type="submission" date="2015-01" db="EMBL/GenBank/DDBJ databases">
        <title>Genome of allotetraploid Gossypium barbadense reveals genomic plasticity and fiber elongation in cotton evolution.</title>
        <authorList>
            <person name="Chen X."/>
            <person name="Liu X."/>
            <person name="Zhao B."/>
            <person name="Zheng H."/>
            <person name="Hu Y."/>
            <person name="Lu G."/>
            <person name="Yang C."/>
            <person name="Chen J."/>
            <person name="Shan C."/>
            <person name="Zhang L."/>
            <person name="Zhou Y."/>
            <person name="Wang L."/>
            <person name="Guo W."/>
            <person name="Bai Y."/>
            <person name="Ruan J."/>
            <person name="Shangguan X."/>
            <person name="Mao Y."/>
            <person name="Jiang J."/>
            <person name="Zhu Y."/>
            <person name="Lei J."/>
            <person name="Kang H."/>
            <person name="Chen S."/>
            <person name="He X."/>
            <person name="Wang R."/>
            <person name="Wang Y."/>
            <person name="Chen J."/>
            <person name="Wang L."/>
            <person name="Yu S."/>
            <person name="Wang B."/>
            <person name="Wei J."/>
            <person name="Song S."/>
            <person name="Lu X."/>
            <person name="Gao Z."/>
            <person name="Gu W."/>
            <person name="Deng X."/>
            <person name="Ma D."/>
            <person name="Wang S."/>
            <person name="Liang W."/>
            <person name="Fang L."/>
            <person name="Cai C."/>
            <person name="Zhu X."/>
            <person name="Zhou B."/>
            <person name="Zhang Y."/>
            <person name="Chen Z."/>
            <person name="Xu S."/>
            <person name="Zhu R."/>
            <person name="Wang S."/>
            <person name="Zhang T."/>
            <person name="Zhao G."/>
        </authorList>
    </citation>
    <scope>NUCLEOTIDE SEQUENCE [LARGE SCALE GENOMIC DNA]</scope>
    <source>
        <strain evidence="2">cv. Xinhai21</strain>
        <tissue evidence="1">Leaf</tissue>
    </source>
</reference>
<dbReference type="Proteomes" id="UP000239757">
    <property type="component" value="Unassembled WGS sequence"/>
</dbReference>
<accession>A0A2P5WEC3</accession>
<dbReference type="AlphaFoldDB" id="A0A2P5WEC3"/>
<evidence type="ECO:0000313" key="2">
    <source>
        <dbReference type="Proteomes" id="UP000239757"/>
    </source>
</evidence>
<name>A0A2P5WEC3_GOSBA</name>